<gene>
    <name evidence="1" type="ORF">KIPB_008539</name>
</gene>
<sequence>METDTITLTVTHTSPRHCLRDAKLSEAAAHKLREVLSEKGWGEGEIPISLHASVTLSAAIPDATCPSAAEVGVGLDRVKRKDETYESPVTYELSLNGVFVEHLSPVVITHPARVYIDYY</sequence>
<keyword evidence="2" id="KW-1185">Reference proteome</keyword>
<proteinExistence type="predicted"/>
<dbReference type="EMBL" id="BDIP01002671">
    <property type="protein sequence ID" value="GCA63210.1"/>
    <property type="molecule type" value="Genomic_DNA"/>
</dbReference>
<dbReference type="AlphaFoldDB" id="A0A391NR10"/>
<reference evidence="1 2" key="1">
    <citation type="journal article" date="2018" name="PLoS ONE">
        <title>The draft genome of Kipferlia bialata reveals reductive genome evolution in fornicate parasites.</title>
        <authorList>
            <person name="Tanifuji G."/>
            <person name="Takabayashi S."/>
            <person name="Kume K."/>
            <person name="Takagi M."/>
            <person name="Nakayama T."/>
            <person name="Kamikawa R."/>
            <person name="Inagaki Y."/>
            <person name="Hashimoto T."/>
        </authorList>
    </citation>
    <scope>NUCLEOTIDE SEQUENCE [LARGE SCALE GENOMIC DNA]</scope>
    <source>
        <strain evidence="1">NY0173</strain>
    </source>
</reference>
<evidence type="ECO:0000313" key="1">
    <source>
        <dbReference type="EMBL" id="GCA63210.1"/>
    </source>
</evidence>
<organism evidence="1 2">
    <name type="scientific">Kipferlia bialata</name>
    <dbReference type="NCBI Taxonomy" id="797122"/>
    <lineage>
        <taxon>Eukaryota</taxon>
        <taxon>Metamonada</taxon>
        <taxon>Carpediemonas-like organisms</taxon>
        <taxon>Kipferlia</taxon>
    </lineage>
</organism>
<accession>A0A391NR10</accession>
<dbReference type="Proteomes" id="UP000265618">
    <property type="component" value="Unassembled WGS sequence"/>
</dbReference>
<evidence type="ECO:0000313" key="2">
    <source>
        <dbReference type="Proteomes" id="UP000265618"/>
    </source>
</evidence>
<name>A0A391NR10_9EUKA</name>
<protein>
    <submittedName>
        <fullName evidence="1">Uncharacterized protein</fullName>
    </submittedName>
</protein>
<comment type="caution">
    <text evidence="1">The sequence shown here is derived from an EMBL/GenBank/DDBJ whole genome shotgun (WGS) entry which is preliminary data.</text>
</comment>